<keyword evidence="3" id="KW-0862">Zinc</keyword>
<dbReference type="InterPro" id="IPR012947">
    <property type="entry name" value="tRNA_SAD"/>
</dbReference>
<evidence type="ECO:0000256" key="1">
    <source>
        <dbReference type="ARBA" id="ARBA00001947"/>
    </source>
</evidence>
<gene>
    <name evidence="5" type="ORF">FHX64_001859</name>
</gene>
<comment type="caution">
    <text evidence="5">The sequence shown here is derived from an EMBL/GenBank/DDBJ whole genome shotgun (WGS) entry which is preliminary data.</text>
</comment>
<dbReference type="GO" id="GO:0046872">
    <property type="term" value="F:metal ion binding"/>
    <property type="evidence" value="ECO:0007669"/>
    <property type="project" value="UniProtKB-KW"/>
</dbReference>
<dbReference type="AlphaFoldDB" id="A0A7W5DRP3"/>
<dbReference type="EMBL" id="JACHYB010000001">
    <property type="protein sequence ID" value="MBB3187696.1"/>
    <property type="molecule type" value="Genomic_DNA"/>
</dbReference>
<name>A0A7W5DRP3_9PORP</name>
<dbReference type="InterPro" id="IPR018163">
    <property type="entry name" value="Thr/Ala-tRNA-synth_IIc_edit"/>
</dbReference>
<dbReference type="GO" id="GO:0005524">
    <property type="term" value="F:ATP binding"/>
    <property type="evidence" value="ECO:0007669"/>
    <property type="project" value="InterPro"/>
</dbReference>
<dbReference type="RefSeq" id="WP_183413429.1">
    <property type="nucleotide sequence ID" value="NZ_JACHYB010000001.1"/>
</dbReference>
<keyword evidence="2" id="KW-0479">Metal-binding</keyword>
<evidence type="ECO:0000313" key="6">
    <source>
        <dbReference type="Proteomes" id="UP000544222"/>
    </source>
</evidence>
<dbReference type="SMART" id="SM00863">
    <property type="entry name" value="tRNA_SAD"/>
    <property type="match status" value="1"/>
</dbReference>
<dbReference type="GO" id="GO:0002161">
    <property type="term" value="F:aminoacyl-tRNA deacylase activity"/>
    <property type="evidence" value="ECO:0007669"/>
    <property type="project" value="UniProtKB-ARBA"/>
</dbReference>
<dbReference type="Gene3D" id="3.30.980.10">
    <property type="entry name" value="Threonyl-trna Synthetase, Chain A, domain 2"/>
    <property type="match status" value="1"/>
</dbReference>
<dbReference type="PANTHER" id="PTHR43462:SF1">
    <property type="entry name" value="ALANYL-TRNA EDITING PROTEIN AARSD1"/>
    <property type="match status" value="1"/>
</dbReference>
<dbReference type="InterPro" id="IPR051335">
    <property type="entry name" value="Alanyl-tRNA_Editing_Enzymes"/>
</dbReference>
<keyword evidence="6" id="KW-1185">Reference proteome</keyword>
<proteinExistence type="predicted"/>
<feature type="domain" description="Threonyl/alanyl tRNA synthetase SAD" evidence="4">
    <location>
        <begin position="101"/>
        <end position="143"/>
    </location>
</feature>
<dbReference type="Proteomes" id="UP000544222">
    <property type="component" value="Unassembled WGS sequence"/>
</dbReference>
<organism evidence="5 6">
    <name type="scientific">Microbacter margulisiae</name>
    <dbReference type="NCBI Taxonomy" id="1350067"/>
    <lineage>
        <taxon>Bacteria</taxon>
        <taxon>Pseudomonadati</taxon>
        <taxon>Bacteroidota</taxon>
        <taxon>Bacteroidia</taxon>
        <taxon>Bacteroidales</taxon>
        <taxon>Porphyromonadaceae</taxon>
        <taxon>Microbacter</taxon>
    </lineage>
</organism>
<dbReference type="SUPFAM" id="SSF55186">
    <property type="entry name" value="ThrRS/AlaRS common domain"/>
    <property type="match status" value="1"/>
</dbReference>
<dbReference type="GO" id="GO:0004812">
    <property type="term" value="F:aminoacyl-tRNA ligase activity"/>
    <property type="evidence" value="ECO:0007669"/>
    <property type="project" value="InterPro"/>
</dbReference>
<protein>
    <submittedName>
        <fullName evidence="5">Ser-tRNA(Ala) deacylase AlaX</fullName>
    </submittedName>
</protein>
<reference evidence="5 6" key="1">
    <citation type="submission" date="2020-08" db="EMBL/GenBank/DDBJ databases">
        <title>Genomic Encyclopedia of Type Strains, Phase IV (KMG-IV): sequencing the most valuable type-strain genomes for metagenomic binning, comparative biology and taxonomic classification.</title>
        <authorList>
            <person name="Goeker M."/>
        </authorList>
    </citation>
    <scope>NUCLEOTIDE SEQUENCE [LARGE SCALE GENOMIC DNA]</scope>
    <source>
        <strain evidence="5 6">DSM 27471</strain>
    </source>
</reference>
<evidence type="ECO:0000256" key="2">
    <source>
        <dbReference type="ARBA" id="ARBA00022723"/>
    </source>
</evidence>
<evidence type="ECO:0000313" key="5">
    <source>
        <dbReference type="EMBL" id="MBB3187696.1"/>
    </source>
</evidence>
<evidence type="ECO:0000256" key="3">
    <source>
        <dbReference type="ARBA" id="ARBA00022833"/>
    </source>
</evidence>
<evidence type="ECO:0000259" key="4">
    <source>
        <dbReference type="SMART" id="SM00863"/>
    </source>
</evidence>
<comment type="cofactor">
    <cofactor evidence="1">
        <name>Zn(2+)</name>
        <dbReference type="ChEBI" id="CHEBI:29105"/>
    </cofactor>
</comment>
<dbReference type="Pfam" id="PF07973">
    <property type="entry name" value="tRNA_SAD"/>
    <property type="match status" value="1"/>
</dbReference>
<dbReference type="PANTHER" id="PTHR43462">
    <property type="entry name" value="ALANYL-TRNA EDITING PROTEIN"/>
    <property type="match status" value="1"/>
</dbReference>
<accession>A0A7W5DRP3</accession>
<dbReference type="GO" id="GO:0043039">
    <property type="term" value="P:tRNA aminoacylation"/>
    <property type="evidence" value="ECO:0007669"/>
    <property type="project" value="InterPro"/>
</dbReference>
<sequence>MEAPKKLYYEPMHTAEHILNQTMVRMFGCGRSRNAHIERKKSKCDYLLPEAPTENQITAIEKQVNAVIDSHLPVSISVIPKEEASCFLDLSKLPSDAGDTVRVVRVGDYDACACIGMHVENTSEIGRFVILSHDYQDNIWRVRFKLE</sequence>